<dbReference type="PROSITE" id="PS51192">
    <property type="entry name" value="HELICASE_ATP_BIND_1"/>
    <property type="match status" value="1"/>
</dbReference>
<dbReference type="GO" id="GO:0003676">
    <property type="term" value="F:nucleic acid binding"/>
    <property type="evidence" value="ECO:0007669"/>
    <property type="project" value="InterPro"/>
</dbReference>
<keyword evidence="6" id="KW-0378">Hydrolase</keyword>
<feature type="domain" description="Helicase ATP-binding" evidence="10">
    <location>
        <begin position="324"/>
        <end position="524"/>
    </location>
</feature>
<keyword evidence="9" id="KW-0051">Antiviral defense</keyword>
<evidence type="ECO:0000313" key="13">
    <source>
        <dbReference type="EMBL" id="SFO59904.1"/>
    </source>
</evidence>
<evidence type="ECO:0000256" key="5">
    <source>
        <dbReference type="ARBA" id="ARBA00022741"/>
    </source>
</evidence>
<dbReference type="AlphaFoldDB" id="A0A1I5IHK0"/>
<dbReference type="EMBL" id="FOWD01000045">
    <property type="protein sequence ID" value="SFO59904.1"/>
    <property type="molecule type" value="Genomic_DNA"/>
</dbReference>
<dbReference type="GO" id="GO:0004518">
    <property type="term" value="F:nuclease activity"/>
    <property type="evidence" value="ECO:0007669"/>
    <property type="project" value="UniProtKB-KW"/>
</dbReference>
<evidence type="ECO:0000256" key="9">
    <source>
        <dbReference type="ARBA" id="ARBA00023118"/>
    </source>
</evidence>
<dbReference type="SUPFAM" id="SSF52540">
    <property type="entry name" value="P-loop containing nucleoside triphosphate hydrolases"/>
    <property type="match status" value="1"/>
</dbReference>
<dbReference type="InterPro" id="IPR006483">
    <property type="entry name" value="CRISPR-assoc_Cas3_HD"/>
</dbReference>
<dbReference type="NCBIfam" id="TIGR01587">
    <property type="entry name" value="cas3_core"/>
    <property type="match status" value="1"/>
</dbReference>
<gene>
    <name evidence="13" type="ORF">SAMN04489757_1454</name>
</gene>
<dbReference type="CDD" id="cd09641">
    <property type="entry name" value="Cas3''_I"/>
    <property type="match status" value="1"/>
</dbReference>
<dbReference type="GO" id="GO:0046872">
    <property type="term" value="F:metal ion binding"/>
    <property type="evidence" value="ECO:0007669"/>
    <property type="project" value="UniProtKB-KW"/>
</dbReference>
<evidence type="ECO:0000256" key="6">
    <source>
        <dbReference type="ARBA" id="ARBA00022801"/>
    </source>
</evidence>
<evidence type="ECO:0000256" key="1">
    <source>
        <dbReference type="ARBA" id="ARBA00006847"/>
    </source>
</evidence>
<feature type="domain" description="HD Cas3-type" evidence="12">
    <location>
        <begin position="28"/>
        <end position="253"/>
    </location>
</feature>
<evidence type="ECO:0000259" key="12">
    <source>
        <dbReference type="PROSITE" id="PS51643"/>
    </source>
</evidence>
<evidence type="ECO:0000259" key="11">
    <source>
        <dbReference type="PROSITE" id="PS51194"/>
    </source>
</evidence>
<organism evidence="13 14">
    <name type="scientific">Anaerocolumna aminovalerica</name>
    <dbReference type="NCBI Taxonomy" id="1527"/>
    <lineage>
        <taxon>Bacteria</taxon>
        <taxon>Bacillati</taxon>
        <taxon>Bacillota</taxon>
        <taxon>Clostridia</taxon>
        <taxon>Lachnospirales</taxon>
        <taxon>Lachnospiraceae</taxon>
        <taxon>Anaerocolumna</taxon>
    </lineage>
</organism>
<keyword evidence="4" id="KW-0479">Metal-binding</keyword>
<evidence type="ECO:0000256" key="8">
    <source>
        <dbReference type="ARBA" id="ARBA00022840"/>
    </source>
</evidence>
<dbReference type="Pfam" id="PF00270">
    <property type="entry name" value="DEAD"/>
    <property type="match status" value="1"/>
</dbReference>
<keyword evidence="5" id="KW-0547">Nucleotide-binding</keyword>
<dbReference type="InterPro" id="IPR054712">
    <property type="entry name" value="Cas3-like_dom"/>
</dbReference>
<keyword evidence="8" id="KW-0067">ATP-binding</keyword>
<keyword evidence="14" id="KW-1185">Reference proteome</keyword>
<dbReference type="PROSITE" id="PS51643">
    <property type="entry name" value="HD_CAS3"/>
    <property type="match status" value="1"/>
</dbReference>
<dbReference type="GO" id="GO:0004386">
    <property type="term" value="F:helicase activity"/>
    <property type="evidence" value="ECO:0007669"/>
    <property type="project" value="UniProtKB-KW"/>
</dbReference>
<evidence type="ECO:0000259" key="10">
    <source>
        <dbReference type="PROSITE" id="PS51192"/>
    </source>
</evidence>
<dbReference type="InterPro" id="IPR027417">
    <property type="entry name" value="P-loop_NTPase"/>
</dbReference>
<evidence type="ECO:0000313" key="14">
    <source>
        <dbReference type="Proteomes" id="UP000198806"/>
    </source>
</evidence>
<evidence type="ECO:0000256" key="2">
    <source>
        <dbReference type="ARBA" id="ARBA00009046"/>
    </source>
</evidence>
<keyword evidence="7" id="KW-0347">Helicase</keyword>
<keyword evidence="3" id="KW-0540">Nuclease</keyword>
<dbReference type="PROSITE" id="PS51194">
    <property type="entry name" value="HELICASE_CTER"/>
    <property type="match status" value="1"/>
</dbReference>
<reference evidence="13 14" key="1">
    <citation type="submission" date="2016-10" db="EMBL/GenBank/DDBJ databases">
        <authorList>
            <person name="de Groot N.N."/>
        </authorList>
    </citation>
    <scope>NUCLEOTIDE SEQUENCE [LARGE SCALE GENOMIC DNA]</scope>
    <source>
        <strain evidence="13 14">DSM 1283</strain>
    </source>
</reference>
<sequence length="854" mass="101025">MQYFKQIHTVKIQNLIINHEHILAHLSEDGREETLQEHSELCIQYLEKILERKQLYHVLQNIELCFLSDMSSEGKELFWDMFYNTISLHDMGKINCNFQYVKMKNLFFKDKYSIDCNTTNHSMLSAILYINEFYERISKLQTIKDRPKLNVFMFLNAYVISKHHGNFDSFEEFQNKLTGLDGEGKRIITDQKILYKDIYTKEIKISNMELLRKLFDFALQTLKKLEINNKETSIDIVIYERFLSSLLLSCDYYATTEFKNQTAINHFGEINNIYKFTEVFRNTSLYKKIRNYEKNEYGKRKGFDGITDINILRNEMFLDAEKVLCNNLDKDIFFLEAPTGSGKSMVSFNLGFHLLDQVTNLNKIFYVYPFNTLIEQNIDNINDIFGESECKKDIAVINSVIPMNKVMKDDEEEGDVINQNIDYVRTLLDRQFLHYPIVLTTHVSMFRYFFGRDKEALFPLAQIANSVIILDEIQSYRNEIWKEIITFLNHYAKILNIKIIIMSATLPNLGRLVDTDTKIVNLITDRDKFFLNPIFKDRVKIDFSLINIQDNIMEHVVSHIIQTGQQRNINILVEFIYRRSAYEAYDRLQGAVPGKKIMLLTSDDTSFERKQIVEDFKSRKDIILIATQVIEAGVDIDADIGYKDISLLDSEEQFIGRINRHFKDVGKIGSVYFFNKDSATTLYKQDVRKEKVFTLENEEVRKILLNKDFEVYYHRILNAIEDNSFRFDEFIKNAVNTLNFIKIEEKMRLIDDDKYKYSVFLSRIIPISDTEILNGETVWNDYIKILEDEEMEYTEKKVKLFDARTDLNYFIYKTSNNNIQYEKRIGDLFYISETDEYFKDGKFIRNSLDNDMFS</sequence>
<dbReference type="InterPro" id="IPR011545">
    <property type="entry name" value="DEAD/DEAH_box_helicase_dom"/>
</dbReference>
<dbReference type="GO" id="GO:0016787">
    <property type="term" value="F:hydrolase activity"/>
    <property type="evidence" value="ECO:0007669"/>
    <property type="project" value="UniProtKB-KW"/>
</dbReference>
<dbReference type="OrthoDB" id="9810236at2"/>
<dbReference type="SMART" id="SM00487">
    <property type="entry name" value="DEXDc"/>
    <property type="match status" value="1"/>
</dbReference>
<dbReference type="Gene3D" id="1.10.3210.30">
    <property type="match status" value="1"/>
</dbReference>
<comment type="similarity">
    <text evidence="1">In the N-terminal section; belongs to the CRISPR-associated nuclease Cas3-HD family.</text>
</comment>
<dbReference type="RefSeq" id="WP_091688489.1">
    <property type="nucleotide sequence ID" value="NZ_BAABFM010000054.1"/>
</dbReference>
<dbReference type="InterPro" id="IPR006474">
    <property type="entry name" value="Helicase_Cas3_CRISPR-ass_core"/>
</dbReference>
<name>A0A1I5IHK0_9FIRM</name>
<dbReference type="Proteomes" id="UP000198806">
    <property type="component" value="Unassembled WGS sequence"/>
</dbReference>
<comment type="similarity">
    <text evidence="2">In the central section; belongs to the CRISPR-associated helicase Cas3 family.</text>
</comment>
<feature type="domain" description="Helicase C-terminal" evidence="11">
    <location>
        <begin position="555"/>
        <end position="708"/>
    </location>
</feature>
<dbReference type="NCBIfam" id="TIGR01596">
    <property type="entry name" value="cas3_HD"/>
    <property type="match status" value="1"/>
</dbReference>
<dbReference type="Pfam" id="PF22590">
    <property type="entry name" value="Cas3-like_C_2"/>
    <property type="match status" value="1"/>
</dbReference>
<dbReference type="InterPro" id="IPR014001">
    <property type="entry name" value="Helicase_ATP-bd"/>
</dbReference>
<evidence type="ECO:0000256" key="4">
    <source>
        <dbReference type="ARBA" id="ARBA00022723"/>
    </source>
</evidence>
<accession>A0A1I5IHK0</accession>
<evidence type="ECO:0000256" key="7">
    <source>
        <dbReference type="ARBA" id="ARBA00022806"/>
    </source>
</evidence>
<dbReference type="InterPro" id="IPR001650">
    <property type="entry name" value="Helicase_C-like"/>
</dbReference>
<proteinExistence type="inferred from homology"/>
<dbReference type="GO" id="GO:0051607">
    <property type="term" value="P:defense response to virus"/>
    <property type="evidence" value="ECO:0007669"/>
    <property type="project" value="UniProtKB-KW"/>
</dbReference>
<dbReference type="Gene3D" id="3.40.50.300">
    <property type="entry name" value="P-loop containing nucleotide triphosphate hydrolases"/>
    <property type="match status" value="2"/>
</dbReference>
<dbReference type="SMART" id="SM00490">
    <property type="entry name" value="HELICc"/>
    <property type="match status" value="1"/>
</dbReference>
<dbReference type="InterPro" id="IPR038257">
    <property type="entry name" value="CRISPR-assoc_Cas3_HD_sf"/>
</dbReference>
<evidence type="ECO:0000256" key="3">
    <source>
        <dbReference type="ARBA" id="ARBA00022722"/>
    </source>
</evidence>
<dbReference type="GO" id="GO:0005524">
    <property type="term" value="F:ATP binding"/>
    <property type="evidence" value="ECO:0007669"/>
    <property type="project" value="UniProtKB-KW"/>
</dbReference>
<protein>
    <submittedName>
        <fullName evidence="13">CRISPR-associated helicase, Cas3 family</fullName>
    </submittedName>
</protein>
<dbReference type="STRING" id="1527.SAMN04489757_1454"/>